<dbReference type="EMBL" id="FWXT01000003">
    <property type="protein sequence ID" value="SMC94985.1"/>
    <property type="molecule type" value="Genomic_DNA"/>
</dbReference>
<sequence length="165" mass="17725">MKTIIPICFALATGTTASAQQAQLQRSVVASTGGTAQINNTIIQYTIGDVLVNPIESPPLLVTQGFQQPEVAGNETDPEINYVNSFIVYPNPATGSTYVEFDLLKSGPVNLQLVNNAGQTVRNFTVNLLAGKVKYPLLISGLSSGLYYVVLKAAFKQYSEKLVIQ</sequence>
<accession>A0A1W2DBZ1</accession>
<dbReference type="Proteomes" id="UP000192756">
    <property type="component" value="Unassembled WGS sequence"/>
</dbReference>
<keyword evidence="4" id="KW-1185">Reference proteome</keyword>
<dbReference type="InterPro" id="IPR026444">
    <property type="entry name" value="Secre_tail"/>
</dbReference>
<feature type="domain" description="Secretion system C-terminal sorting" evidence="2">
    <location>
        <begin position="88"/>
        <end position="164"/>
    </location>
</feature>
<gene>
    <name evidence="3" type="ORF">SAMN04488524_3583</name>
</gene>
<feature type="signal peptide" evidence="1">
    <location>
        <begin position="1"/>
        <end position="19"/>
    </location>
</feature>
<reference evidence="4" key="1">
    <citation type="submission" date="2017-04" db="EMBL/GenBank/DDBJ databases">
        <authorList>
            <person name="Varghese N."/>
            <person name="Submissions S."/>
        </authorList>
    </citation>
    <scope>NUCLEOTIDE SEQUENCE [LARGE SCALE GENOMIC DNA]</scope>
    <source>
        <strain evidence="4">DSM 12126</strain>
    </source>
</reference>
<feature type="chain" id="PRO_5012958397" evidence="1">
    <location>
        <begin position="20"/>
        <end position="165"/>
    </location>
</feature>
<evidence type="ECO:0000313" key="4">
    <source>
        <dbReference type="Proteomes" id="UP000192756"/>
    </source>
</evidence>
<dbReference type="STRING" id="151894.SAMN04488524_3583"/>
<evidence type="ECO:0000313" key="3">
    <source>
        <dbReference type="EMBL" id="SMC94985.1"/>
    </source>
</evidence>
<organism evidence="3 4">
    <name type="scientific">Pedobacter africanus</name>
    <dbReference type="NCBI Taxonomy" id="151894"/>
    <lineage>
        <taxon>Bacteria</taxon>
        <taxon>Pseudomonadati</taxon>
        <taxon>Bacteroidota</taxon>
        <taxon>Sphingobacteriia</taxon>
        <taxon>Sphingobacteriales</taxon>
        <taxon>Sphingobacteriaceae</taxon>
        <taxon>Pedobacter</taxon>
    </lineage>
</organism>
<name>A0A1W2DBZ1_9SPHI</name>
<evidence type="ECO:0000256" key="1">
    <source>
        <dbReference type="SAM" id="SignalP"/>
    </source>
</evidence>
<proteinExistence type="predicted"/>
<evidence type="ECO:0000259" key="2">
    <source>
        <dbReference type="Pfam" id="PF18962"/>
    </source>
</evidence>
<dbReference type="NCBIfam" id="TIGR04183">
    <property type="entry name" value="Por_Secre_tail"/>
    <property type="match status" value="1"/>
</dbReference>
<dbReference type="Pfam" id="PF18962">
    <property type="entry name" value="Por_Secre_tail"/>
    <property type="match status" value="1"/>
</dbReference>
<dbReference type="RefSeq" id="WP_084240379.1">
    <property type="nucleotide sequence ID" value="NZ_FWXT01000003.1"/>
</dbReference>
<protein>
    <submittedName>
        <fullName evidence="3">Por secretion system C-terminal sorting domain-containing protein</fullName>
    </submittedName>
</protein>
<keyword evidence="1" id="KW-0732">Signal</keyword>
<dbReference type="OrthoDB" id="671724at2"/>
<dbReference type="AlphaFoldDB" id="A0A1W2DBZ1"/>